<keyword evidence="3" id="KW-1185">Reference proteome</keyword>
<evidence type="ECO:0000313" key="3">
    <source>
        <dbReference type="Proteomes" id="UP000284706"/>
    </source>
</evidence>
<dbReference type="Proteomes" id="UP000284706">
    <property type="component" value="Unassembled WGS sequence"/>
</dbReference>
<dbReference type="EMBL" id="NHYE01005040">
    <property type="protein sequence ID" value="PPQ78703.1"/>
    <property type="molecule type" value="Genomic_DNA"/>
</dbReference>
<evidence type="ECO:0000313" key="2">
    <source>
        <dbReference type="EMBL" id="PPQ78703.1"/>
    </source>
</evidence>
<name>A0A409WJJ1_9AGAR</name>
<feature type="compositionally biased region" description="Basic and acidic residues" evidence="1">
    <location>
        <begin position="229"/>
        <end position="238"/>
    </location>
</feature>
<accession>A0A409WJJ1</accession>
<feature type="region of interest" description="Disordered" evidence="1">
    <location>
        <begin position="213"/>
        <end position="250"/>
    </location>
</feature>
<comment type="caution">
    <text evidence="2">The sequence shown here is derived from an EMBL/GenBank/DDBJ whole genome shotgun (WGS) entry which is preliminary data.</text>
</comment>
<proteinExistence type="predicted"/>
<reference evidence="2 3" key="1">
    <citation type="journal article" date="2018" name="Evol. Lett.">
        <title>Horizontal gene cluster transfer increased hallucinogenic mushroom diversity.</title>
        <authorList>
            <person name="Reynolds H.T."/>
            <person name="Vijayakumar V."/>
            <person name="Gluck-Thaler E."/>
            <person name="Korotkin H.B."/>
            <person name="Matheny P.B."/>
            <person name="Slot J.C."/>
        </authorList>
    </citation>
    <scope>NUCLEOTIDE SEQUENCE [LARGE SCALE GENOMIC DNA]</scope>
    <source>
        <strain evidence="2 3">SRW20</strain>
    </source>
</reference>
<sequence length="359" mass="37585">MLSVVSKWTRTLRCCPTSFARACQHRPRSRARCSARKHGKDEDKWEGDAERARGVLTLPPAPEACWRHFQFALLQRRRWRLLIDLGLAAGAGAGGASVGAGCCGGGGGGGGGTTFSFSFSSSFTAPSTFFFSSGSFGSSISTPSTAYTLSRASHAAGSDQDWEGRPSFPTPGTDFLDASLSVVFSPSSSVGFLPRAPTSPGLFSPAAVEETTDPANASYRHYRPTSPQRAEEPPRPATHEPVSPTMTSPMQRTSVALGPLAPGLGGDDARGAALERGTLGGVVEGVELTVLALLFASWHAAAAGAAVAANGAGRGEKVTWTEVVVTSARMVLEKVQLRLQVREAKQATPPGEVHHQNAH</sequence>
<gene>
    <name evidence="2" type="ORF">CVT26_005486</name>
</gene>
<protein>
    <submittedName>
        <fullName evidence="2">Uncharacterized protein</fullName>
    </submittedName>
</protein>
<organism evidence="2 3">
    <name type="scientific">Gymnopilus dilepis</name>
    <dbReference type="NCBI Taxonomy" id="231916"/>
    <lineage>
        <taxon>Eukaryota</taxon>
        <taxon>Fungi</taxon>
        <taxon>Dikarya</taxon>
        <taxon>Basidiomycota</taxon>
        <taxon>Agaricomycotina</taxon>
        <taxon>Agaricomycetes</taxon>
        <taxon>Agaricomycetidae</taxon>
        <taxon>Agaricales</taxon>
        <taxon>Agaricineae</taxon>
        <taxon>Hymenogastraceae</taxon>
        <taxon>Gymnopilus</taxon>
    </lineage>
</organism>
<dbReference type="InParanoid" id="A0A409WJJ1"/>
<evidence type="ECO:0000256" key="1">
    <source>
        <dbReference type="SAM" id="MobiDB-lite"/>
    </source>
</evidence>
<dbReference type="AlphaFoldDB" id="A0A409WJJ1"/>